<organism evidence="2 3">
    <name type="scientific">Coniella lustricola</name>
    <dbReference type="NCBI Taxonomy" id="2025994"/>
    <lineage>
        <taxon>Eukaryota</taxon>
        <taxon>Fungi</taxon>
        <taxon>Dikarya</taxon>
        <taxon>Ascomycota</taxon>
        <taxon>Pezizomycotina</taxon>
        <taxon>Sordariomycetes</taxon>
        <taxon>Sordariomycetidae</taxon>
        <taxon>Diaporthales</taxon>
        <taxon>Schizoparmaceae</taxon>
        <taxon>Coniella</taxon>
    </lineage>
</organism>
<dbReference type="InterPro" id="IPR029058">
    <property type="entry name" value="AB_hydrolase_fold"/>
</dbReference>
<dbReference type="STRING" id="2025994.A0A2T3ACA5"/>
<dbReference type="GO" id="GO:0016787">
    <property type="term" value="F:hydrolase activity"/>
    <property type="evidence" value="ECO:0007669"/>
    <property type="project" value="UniProtKB-KW"/>
</dbReference>
<dbReference type="Gene3D" id="3.40.50.1820">
    <property type="entry name" value="alpha/beta hydrolase"/>
    <property type="match status" value="1"/>
</dbReference>
<accession>A0A2T3ACA5</accession>
<proteinExistence type="predicted"/>
<protein>
    <submittedName>
        <fullName evidence="2">Dienelactone hydrolase</fullName>
    </submittedName>
</protein>
<dbReference type="Pfam" id="PF01738">
    <property type="entry name" value="DLH"/>
    <property type="match status" value="1"/>
</dbReference>
<reference evidence="2 3" key="1">
    <citation type="journal article" date="2018" name="Mycol. Prog.">
        <title>Coniella lustricola, a new species from submerged detritus.</title>
        <authorList>
            <person name="Raudabaugh D.B."/>
            <person name="Iturriaga T."/>
            <person name="Carver A."/>
            <person name="Mondo S."/>
            <person name="Pangilinan J."/>
            <person name="Lipzen A."/>
            <person name="He G."/>
            <person name="Amirebrahimi M."/>
            <person name="Grigoriev I.V."/>
            <person name="Miller A.N."/>
        </authorList>
    </citation>
    <scope>NUCLEOTIDE SEQUENCE [LARGE SCALE GENOMIC DNA]</scope>
    <source>
        <strain evidence="2 3">B22-T-1</strain>
    </source>
</reference>
<keyword evidence="3" id="KW-1185">Reference proteome</keyword>
<dbReference type="AlphaFoldDB" id="A0A2T3ACA5"/>
<evidence type="ECO:0000313" key="2">
    <source>
        <dbReference type="EMBL" id="PSR90848.1"/>
    </source>
</evidence>
<feature type="domain" description="Dienelactone hydrolase" evidence="1">
    <location>
        <begin position="32"/>
        <end position="245"/>
    </location>
</feature>
<dbReference type="SUPFAM" id="SSF53474">
    <property type="entry name" value="alpha/beta-Hydrolases"/>
    <property type="match status" value="1"/>
</dbReference>
<gene>
    <name evidence="2" type="ORF">BD289DRAFT_430022</name>
</gene>
<sequence length="248" mass="27398">MTSLPPARCCTVGTLHEGEPKGELKDIGNVSTYLSYPPDQSTSNAILILSDVIGHKFVNVQLIADEFAARGYFVVLPDLFNGDTVPLNRPEGFQIQDWLQNHLPKDVEPIIDSILAEMRNSYGCQRIGGVGYCFGGRYVARYLRSAAACKLDVGYTAHPTMMSADELASIQGPLSIAAAVNDFVFTAEKRHESEAILARLDVPYQINLFSHVEHGFSVRCDLAIKEQRVAKEGAFLQAVQWFDAYLKI</sequence>
<dbReference type="InParanoid" id="A0A2T3ACA5"/>
<dbReference type="EMBL" id="KZ678414">
    <property type="protein sequence ID" value="PSR90848.1"/>
    <property type="molecule type" value="Genomic_DNA"/>
</dbReference>
<dbReference type="InterPro" id="IPR002925">
    <property type="entry name" value="Dienelactn_hydro"/>
</dbReference>
<dbReference type="OrthoDB" id="17560at2759"/>
<name>A0A2T3ACA5_9PEZI</name>
<dbReference type="PANTHER" id="PTHR17630">
    <property type="entry name" value="DIENELACTONE HYDROLASE"/>
    <property type="match status" value="1"/>
</dbReference>
<evidence type="ECO:0000313" key="3">
    <source>
        <dbReference type="Proteomes" id="UP000241462"/>
    </source>
</evidence>
<keyword evidence="2" id="KW-0378">Hydrolase</keyword>
<dbReference type="FunCoup" id="A0A2T3ACA5">
    <property type="interactions" value="247"/>
</dbReference>
<evidence type="ECO:0000259" key="1">
    <source>
        <dbReference type="Pfam" id="PF01738"/>
    </source>
</evidence>
<dbReference type="PANTHER" id="PTHR17630:SF44">
    <property type="entry name" value="PROTEIN AIM2"/>
    <property type="match status" value="1"/>
</dbReference>
<dbReference type="Proteomes" id="UP000241462">
    <property type="component" value="Unassembled WGS sequence"/>
</dbReference>